<dbReference type="AlphaFoldDB" id="S7RLN3"/>
<accession>S7RLN3</accession>
<dbReference type="HOGENOM" id="CLU_1610920_0_0_1"/>
<sequence length="165" mass="17768">MAGQSLDISGECRRHLPIAEVPRARGLEVNLNVLASPVIPPPQDLIQYAVKLQWIRRGAISSAVHAKTIPSLGIVNGQAKCQLSRNSALGTTWNYCGLRVIIDKQHQDGVPQWCGDMSSGSSLYRSVPRAVQLSRQVEAPGGSPTTGQLAYLSRLRHPAGGVGRR</sequence>
<gene>
    <name evidence="1" type="ORF">GLOTRDRAFT_94800</name>
</gene>
<dbReference type="KEGG" id="gtr:GLOTRDRAFT_94800"/>
<reference evidence="1 2" key="1">
    <citation type="journal article" date="2012" name="Science">
        <title>The Paleozoic origin of enzymatic lignin decomposition reconstructed from 31 fungal genomes.</title>
        <authorList>
            <person name="Floudas D."/>
            <person name="Binder M."/>
            <person name="Riley R."/>
            <person name="Barry K."/>
            <person name="Blanchette R.A."/>
            <person name="Henrissat B."/>
            <person name="Martinez A.T."/>
            <person name="Otillar R."/>
            <person name="Spatafora J.W."/>
            <person name="Yadav J.S."/>
            <person name="Aerts A."/>
            <person name="Benoit I."/>
            <person name="Boyd A."/>
            <person name="Carlson A."/>
            <person name="Copeland A."/>
            <person name="Coutinho P.M."/>
            <person name="de Vries R.P."/>
            <person name="Ferreira P."/>
            <person name="Findley K."/>
            <person name="Foster B."/>
            <person name="Gaskell J."/>
            <person name="Glotzer D."/>
            <person name="Gorecki P."/>
            <person name="Heitman J."/>
            <person name="Hesse C."/>
            <person name="Hori C."/>
            <person name="Igarashi K."/>
            <person name="Jurgens J.A."/>
            <person name="Kallen N."/>
            <person name="Kersten P."/>
            <person name="Kohler A."/>
            <person name="Kuees U."/>
            <person name="Kumar T.K.A."/>
            <person name="Kuo A."/>
            <person name="LaButti K."/>
            <person name="Larrondo L.F."/>
            <person name="Lindquist E."/>
            <person name="Ling A."/>
            <person name="Lombard V."/>
            <person name="Lucas S."/>
            <person name="Lundell T."/>
            <person name="Martin R."/>
            <person name="McLaughlin D.J."/>
            <person name="Morgenstern I."/>
            <person name="Morin E."/>
            <person name="Murat C."/>
            <person name="Nagy L.G."/>
            <person name="Nolan M."/>
            <person name="Ohm R.A."/>
            <person name="Patyshakuliyeva A."/>
            <person name="Rokas A."/>
            <person name="Ruiz-Duenas F.J."/>
            <person name="Sabat G."/>
            <person name="Salamov A."/>
            <person name="Samejima M."/>
            <person name="Schmutz J."/>
            <person name="Slot J.C."/>
            <person name="St John F."/>
            <person name="Stenlid J."/>
            <person name="Sun H."/>
            <person name="Sun S."/>
            <person name="Syed K."/>
            <person name="Tsang A."/>
            <person name="Wiebenga A."/>
            <person name="Young D."/>
            <person name="Pisabarro A."/>
            <person name="Eastwood D.C."/>
            <person name="Martin F."/>
            <person name="Cullen D."/>
            <person name="Grigoriev I.V."/>
            <person name="Hibbett D.S."/>
        </authorList>
    </citation>
    <scope>NUCLEOTIDE SEQUENCE [LARGE SCALE GENOMIC DNA]</scope>
    <source>
        <strain evidence="1 2">ATCC 11539</strain>
    </source>
</reference>
<dbReference type="RefSeq" id="XP_007867903.1">
    <property type="nucleotide sequence ID" value="XM_007869712.1"/>
</dbReference>
<evidence type="ECO:0000313" key="1">
    <source>
        <dbReference type="EMBL" id="EPQ53589.1"/>
    </source>
</evidence>
<dbReference type="Proteomes" id="UP000030669">
    <property type="component" value="Unassembled WGS sequence"/>
</dbReference>
<keyword evidence="2" id="KW-1185">Reference proteome</keyword>
<evidence type="ECO:0000313" key="2">
    <source>
        <dbReference type="Proteomes" id="UP000030669"/>
    </source>
</evidence>
<organism evidence="1 2">
    <name type="scientific">Gloeophyllum trabeum (strain ATCC 11539 / FP-39264 / Madison 617)</name>
    <name type="common">Brown rot fungus</name>
    <dbReference type="NCBI Taxonomy" id="670483"/>
    <lineage>
        <taxon>Eukaryota</taxon>
        <taxon>Fungi</taxon>
        <taxon>Dikarya</taxon>
        <taxon>Basidiomycota</taxon>
        <taxon>Agaricomycotina</taxon>
        <taxon>Agaricomycetes</taxon>
        <taxon>Gloeophyllales</taxon>
        <taxon>Gloeophyllaceae</taxon>
        <taxon>Gloeophyllum</taxon>
    </lineage>
</organism>
<protein>
    <submittedName>
        <fullName evidence="1">Uncharacterized protein</fullName>
    </submittedName>
</protein>
<proteinExistence type="predicted"/>
<dbReference type="GeneID" id="19309639"/>
<name>S7RLN3_GLOTA</name>
<dbReference type="EMBL" id="KB469305">
    <property type="protein sequence ID" value="EPQ53589.1"/>
    <property type="molecule type" value="Genomic_DNA"/>
</dbReference>